<reference evidence="2 3" key="1">
    <citation type="journal article" date="2015" name="Nature">
        <title>rRNA introns, odd ribosomes, and small enigmatic genomes across a large radiation of phyla.</title>
        <authorList>
            <person name="Brown C.T."/>
            <person name="Hug L.A."/>
            <person name="Thomas B.C."/>
            <person name="Sharon I."/>
            <person name="Castelle C.J."/>
            <person name="Singh A."/>
            <person name="Wilkins M.J."/>
            <person name="Williams K.H."/>
            <person name="Banfield J.F."/>
        </authorList>
    </citation>
    <scope>NUCLEOTIDE SEQUENCE [LARGE SCALE GENOMIC DNA]</scope>
</reference>
<evidence type="ECO:0000313" key="2">
    <source>
        <dbReference type="EMBL" id="KKU10001.1"/>
    </source>
</evidence>
<keyword evidence="1" id="KW-0812">Transmembrane</keyword>
<dbReference type="SUPFAM" id="SSF52266">
    <property type="entry name" value="SGNH hydrolase"/>
    <property type="match status" value="1"/>
</dbReference>
<feature type="transmembrane region" description="Helical" evidence="1">
    <location>
        <begin position="95"/>
        <end position="119"/>
    </location>
</feature>
<accession>A0A0G1MNR4</accession>
<dbReference type="CDD" id="cd00229">
    <property type="entry name" value="SGNH_hydrolase"/>
    <property type="match status" value="1"/>
</dbReference>
<organism evidence="2 3">
    <name type="scientific">Candidatus Woesebacteria bacterium GW2011_GWB1_45_5</name>
    <dbReference type="NCBI Taxonomy" id="1618581"/>
    <lineage>
        <taxon>Bacteria</taxon>
        <taxon>Candidatus Woeseibacteriota</taxon>
    </lineage>
</organism>
<gene>
    <name evidence="2" type="ORF">UX13_C0023G0001</name>
</gene>
<evidence type="ECO:0000313" key="3">
    <source>
        <dbReference type="Proteomes" id="UP000034329"/>
    </source>
</evidence>
<keyword evidence="1" id="KW-0472">Membrane</keyword>
<dbReference type="EMBL" id="LCLA01000023">
    <property type="protein sequence ID" value="KKU10001.1"/>
    <property type="molecule type" value="Genomic_DNA"/>
</dbReference>
<protein>
    <submittedName>
        <fullName evidence="2">Lipolytic protein G-D-S-L family</fullName>
    </submittedName>
</protein>
<dbReference type="Gene3D" id="3.40.50.1110">
    <property type="entry name" value="SGNH hydrolase"/>
    <property type="match status" value="1"/>
</dbReference>
<sequence>SGKIFGLIPAAAFGVWGITAFAINLASKHGGFMFIDGYSPFAEYLIEITGFNFNNYFPSFYPAMALGKWNFIILGLVAVFSFLAVATAKIKRYKILLAVLGFILSFLVLEFGFRIYYFVHERQWFGLSPVRTTLSFYDNDIFGSALSPSQEGWFVPDSKEYFTRIEVNSHGWPDVEHSYEKPDEIYRILIIGDSFVENTQVPLEKRFFRQLQRDLGQKIEVIALGRGNTGTAQQYLILKNFGLKYKPDMVIQMFFEANDVKNNSPVLQNDPYLPYFSLNENGKLTELPHGKRSERKLSVLKDLIKKFRVTEFLLFLRQKSIEKEANYKTGYPADYHVYDLDLPRDYSDAWEVTKKLLDETRKETERAGAKYMLIAFPGNEAVQKDVQERIVKTYPEFDPKKISFDRPEKILGEFCRLKKIDCRFMLSFFADYMNSNPGARLYNFYEGHWTQAGTDLTADFITEVFSSLPQFRQSLLSR</sequence>
<evidence type="ECO:0000256" key="1">
    <source>
        <dbReference type="SAM" id="Phobius"/>
    </source>
</evidence>
<feature type="transmembrane region" description="Helical" evidence="1">
    <location>
        <begin position="69"/>
        <end position="88"/>
    </location>
</feature>
<name>A0A0G1MNR4_9BACT</name>
<dbReference type="Proteomes" id="UP000034329">
    <property type="component" value="Unassembled WGS sequence"/>
</dbReference>
<feature type="transmembrane region" description="Helical" evidence="1">
    <location>
        <begin position="6"/>
        <end position="26"/>
    </location>
</feature>
<proteinExistence type="predicted"/>
<keyword evidence="1" id="KW-1133">Transmembrane helix</keyword>
<feature type="non-terminal residue" evidence="2">
    <location>
        <position position="1"/>
    </location>
</feature>
<dbReference type="InterPro" id="IPR036514">
    <property type="entry name" value="SGNH_hydro_sf"/>
</dbReference>
<comment type="caution">
    <text evidence="2">The sequence shown here is derived from an EMBL/GenBank/DDBJ whole genome shotgun (WGS) entry which is preliminary data.</text>
</comment>
<dbReference type="AlphaFoldDB" id="A0A0G1MNR4"/>